<gene>
    <name evidence="2" type="ORF">PoB_002868200</name>
</gene>
<sequence>MHRMYAQAPAYVKRSSSLTRLSLQLAFTKSELSQVRAARGEGTGTSGSNLGKRKSFSCGQRQANVQCSSDALLAQSIRLQNDCVRIGHTKSTDCSLIKGR</sequence>
<reference evidence="2 3" key="1">
    <citation type="journal article" date="2021" name="Elife">
        <title>Chloroplast acquisition without the gene transfer in kleptoplastic sea slugs, Plakobranchus ocellatus.</title>
        <authorList>
            <person name="Maeda T."/>
            <person name="Takahashi S."/>
            <person name="Yoshida T."/>
            <person name="Shimamura S."/>
            <person name="Takaki Y."/>
            <person name="Nagai Y."/>
            <person name="Toyoda A."/>
            <person name="Suzuki Y."/>
            <person name="Arimoto A."/>
            <person name="Ishii H."/>
            <person name="Satoh N."/>
            <person name="Nishiyama T."/>
            <person name="Hasebe M."/>
            <person name="Maruyama T."/>
            <person name="Minagawa J."/>
            <person name="Obokata J."/>
            <person name="Shigenobu S."/>
        </authorList>
    </citation>
    <scope>NUCLEOTIDE SEQUENCE [LARGE SCALE GENOMIC DNA]</scope>
</reference>
<protein>
    <submittedName>
        <fullName evidence="2">Uncharacterized protein</fullName>
    </submittedName>
</protein>
<comment type="caution">
    <text evidence="2">The sequence shown here is derived from an EMBL/GenBank/DDBJ whole genome shotgun (WGS) entry which is preliminary data.</text>
</comment>
<keyword evidence="3" id="KW-1185">Reference proteome</keyword>
<dbReference type="AlphaFoldDB" id="A0AAV4A5J8"/>
<proteinExistence type="predicted"/>
<accession>A0AAV4A5J8</accession>
<dbReference type="Proteomes" id="UP000735302">
    <property type="component" value="Unassembled WGS sequence"/>
</dbReference>
<evidence type="ECO:0000256" key="1">
    <source>
        <dbReference type="SAM" id="MobiDB-lite"/>
    </source>
</evidence>
<evidence type="ECO:0000313" key="3">
    <source>
        <dbReference type="Proteomes" id="UP000735302"/>
    </source>
</evidence>
<organism evidence="2 3">
    <name type="scientific">Plakobranchus ocellatus</name>
    <dbReference type="NCBI Taxonomy" id="259542"/>
    <lineage>
        <taxon>Eukaryota</taxon>
        <taxon>Metazoa</taxon>
        <taxon>Spiralia</taxon>
        <taxon>Lophotrochozoa</taxon>
        <taxon>Mollusca</taxon>
        <taxon>Gastropoda</taxon>
        <taxon>Heterobranchia</taxon>
        <taxon>Euthyneura</taxon>
        <taxon>Panpulmonata</taxon>
        <taxon>Sacoglossa</taxon>
        <taxon>Placobranchoidea</taxon>
        <taxon>Plakobranchidae</taxon>
        <taxon>Plakobranchus</taxon>
    </lineage>
</organism>
<name>A0AAV4A5J8_9GAST</name>
<dbReference type="EMBL" id="BLXT01003576">
    <property type="protein sequence ID" value="GFO02177.1"/>
    <property type="molecule type" value="Genomic_DNA"/>
</dbReference>
<feature type="region of interest" description="Disordered" evidence="1">
    <location>
        <begin position="36"/>
        <end position="55"/>
    </location>
</feature>
<evidence type="ECO:0000313" key="2">
    <source>
        <dbReference type="EMBL" id="GFO02177.1"/>
    </source>
</evidence>